<dbReference type="Proteomes" id="UP000610594">
    <property type="component" value="Unassembled WGS sequence"/>
</dbReference>
<evidence type="ECO:0000313" key="1">
    <source>
        <dbReference type="EMBL" id="NHZ62745.1"/>
    </source>
</evidence>
<dbReference type="RefSeq" id="WP_167236897.1">
    <property type="nucleotide sequence ID" value="NZ_WHJF01000022.1"/>
</dbReference>
<accession>A0ABX0MIX5</accession>
<keyword evidence="2" id="KW-1185">Reference proteome</keyword>
<dbReference type="Gene3D" id="2.30.110.50">
    <property type="match status" value="1"/>
</dbReference>
<proteinExistence type="predicted"/>
<evidence type="ECO:0000313" key="2">
    <source>
        <dbReference type="Proteomes" id="UP000610594"/>
    </source>
</evidence>
<comment type="caution">
    <text evidence="1">The sequence shown here is derived from an EMBL/GenBank/DDBJ whole genome shotgun (WGS) entry which is preliminary data.</text>
</comment>
<organism evidence="1 2">
    <name type="scientific">Massilia genomosp. 1</name>
    <dbReference type="NCBI Taxonomy" id="2609280"/>
    <lineage>
        <taxon>Bacteria</taxon>
        <taxon>Pseudomonadati</taxon>
        <taxon>Pseudomonadota</taxon>
        <taxon>Betaproteobacteria</taxon>
        <taxon>Burkholderiales</taxon>
        <taxon>Oxalobacteraceae</taxon>
        <taxon>Telluria group</taxon>
        <taxon>Massilia</taxon>
    </lineage>
</organism>
<dbReference type="EMBL" id="WHJF01000022">
    <property type="protein sequence ID" value="NHZ62745.1"/>
    <property type="molecule type" value="Genomic_DNA"/>
</dbReference>
<sequence>MATISSSECLQDLVDERQHDRLLRLSFPHDDGPFAQLLVNQLHASEGLSKPFEFVVELLSGD</sequence>
<gene>
    <name evidence="1" type="ORF">F1735_10575</name>
</gene>
<protein>
    <submittedName>
        <fullName evidence="1">Uncharacterized protein</fullName>
    </submittedName>
</protein>
<reference evidence="1 2" key="1">
    <citation type="submission" date="2019-10" db="EMBL/GenBank/DDBJ databases">
        <title>Taxonomy of Antarctic Massilia spp.: description of Massilia rubra sp. nov., Massilia aquatica sp. nov., Massilia mucilaginosa sp. nov., Massilia frigida sp. nov. isolated from streams, lakes and regoliths.</title>
        <authorList>
            <person name="Holochova P."/>
            <person name="Sedlacek I."/>
            <person name="Kralova S."/>
            <person name="Maslanova I."/>
            <person name="Busse H.-J."/>
            <person name="Stankova E."/>
            <person name="Vrbovska V."/>
            <person name="Kovarovic V."/>
            <person name="Bartak M."/>
            <person name="Svec P."/>
            <person name="Pantucek R."/>
        </authorList>
    </citation>
    <scope>NUCLEOTIDE SEQUENCE [LARGE SCALE GENOMIC DNA]</scope>
    <source>
        <strain evidence="1 2">CCM 8694</strain>
    </source>
</reference>
<name>A0ABX0MIX5_9BURK</name>